<comment type="caution">
    <text evidence="8">The sequence shown here is derived from an EMBL/GenBank/DDBJ whole genome shotgun (WGS) entry which is preliminary data.</text>
</comment>
<keyword evidence="9" id="KW-1185">Reference proteome</keyword>
<keyword evidence="4 7" id="KW-0812">Transmembrane</keyword>
<evidence type="ECO:0000256" key="3">
    <source>
        <dbReference type="ARBA" id="ARBA00022475"/>
    </source>
</evidence>
<evidence type="ECO:0000256" key="1">
    <source>
        <dbReference type="ARBA" id="ARBA00004651"/>
    </source>
</evidence>
<gene>
    <name evidence="8" type="ORF">WMQ36_22690</name>
</gene>
<keyword evidence="3" id="KW-1003">Cell membrane</keyword>
<evidence type="ECO:0000256" key="4">
    <source>
        <dbReference type="ARBA" id="ARBA00022692"/>
    </source>
</evidence>
<keyword evidence="6 7" id="KW-0472">Membrane</keyword>
<organism evidence="8 9">
    <name type="scientific">Enterocloster hominis</name>
    <name type="common">ex Hitch et al. 2024</name>
    <dbReference type="NCBI Taxonomy" id="1917870"/>
    <lineage>
        <taxon>Bacteria</taxon>
        <taxon>Bacillati</taxon>
        <taxon>Bacillota</taxon>
        <taxon>Clostridia</taxon>
        <taxon>Lachnospirales</taxon>
        <taxon>Lachnospiraceae</taxon>
        <taxon>Enterocloster</taxon>
    </lineage>
</organism>
<evidence type="ECO:0000256" key="7">
    <source>
        <dbReference type="SAM" id="Phobius"/>
    </source>
</evidence>
<dbReference type="PANTHER" id="PTHR43663">
    <property type="entry name" value="CHROMATE TRANSPORT PROTEIN-RELATED"/>
    <property type="match status" value="1"/>
</dbReference>
<protein>
    <submittedName>
        <fullName evidence="8">Chromate transporter</fullName>
    </submittedName>
</protein>
<dbReference type="InterPro" id="IPR052518">
    <property type="entry name" value="CHR_Transporter"/>
</dbReference>
<dbReference type="Proteomes" id="UP001454086">
    <property type="component" value="Unassembled WGS sequence"/>
</dbReference>
<evidence type="ECO:0000256" key="5">
    <source>
        <dbReference type="ARBA" id="ARBA00022989"/>
    </source>
</evidence>
<comment type="subcellular location">
    <subcellularLocation>
        <location evidence="1">Cell membrane</location>
        <topology evidence="1">Multi-pass membrane protein</topology>
    </subcellularLocation>
</comment>
<comment type="similarity">
    <text evidence="2">Belongs to the chromate ion transporter (CHR) (TC 2.A.51) family.</text>
</comment>
<proteinExistence type="inferred from homology"/>
<feature type="transmembrane region" description="Helical" evidence="7">
    <location>
        <begin position="116"/>
        <end position="134"/>
    </location>
</feature>
<evidence type="ECO:0000256" key="6">
    <source>
        <dbReference type="ARBA" id="ARBA00023136"/>
    </source>
</evidence>
<dbReference type="RefSeq" id="WP_081739095.1">
    <property type="nucleotide sequence ID" value="NZ_JAJFDX010000027.1"/>
</dbReference>
<accession>A0ABV1DBM5</accession>
<feature type="transmembrane region" description="Helical" evidence="7">
    <location>
        <begin position="140"/>
        <end position="156"/>
    </location>
</feature>
<keyword evidence="5 7" id="KW-1133">Transmembrane helix</keyword>
<reference evidence="8 9" key="1">
    <citation type="submission" date="2024-03" db="EMBL/GenBank/DDBJ databases">
        <title>Human intestinal bacterial collection.</title>
        <authorList>
            <person name="Pauvert C."/>
            <person name="Hitch T.C.A."/>
            <person name="Clavel T."/>
        </authorList>
    </citation>
    <scope>NUCLEOTIDE SEQUENCE [LARGE SCALE GENOMIC DNA]</scope>
    <source>
        <strain evidence="8 9">CLA-SR-H021</strain>
    </source>
</reference>
<feature type="transmembrane region" description="Helical" evidence="7">
    <location>
        <begin position="73"/>
        <end position="95"/>
    </location>
</feature>
<evidence type="ECO:0000313" key="9">
    <source>
        <dbReference type="Proteomes" id="UP001454086"/>
    </source>
</evidence>
<feature type="transmembrane region" description="Helical" evidence="7">
    <location>
        <begin position="7"/>
        <end position="29"/>
    </location>
</feature>
<dbReference type="PANTHER" id="PTHR43663:SF1">
    <property type="entry name" value="CHROMATE TRANSPORTER"/>
    <property type="match status" value="1"/>
</dbReference>
<dbReference type="EMBL" id="JBBMFM010000126">
    <property type="protein sequence ID" value="MEQ2427777.1"/>
    <property type="molecule type" value="Genomic_DNA"/>
</dbReference>
<name>A0ABV1DBM5_9FIRM</name>
<dbReference type="InterPro" id="IPR003370">
    <property type="entry name" value="Chromate_transpt"/>
</dbReference>
<evidence type="ECO:0000256" key="2">
    <source>
        <dbReference type="ARBA" id="ARBA00005262"/>
    </source>
</evidence>
<dbReference type="Pfam" id="PF02417">
    <property type="entry name" value="Chromate_transp"/>
    <property type="match status" value="1"/>
</dbReference>
<sequence length="177" mass="19378">MTILYLNLFLSFMKIGFLSFGGMTMIPIINEEVLKFGWMTTEEVLDIVAIAEMTPGSLGINCATFVGLRSGGIPGALCATLGTMMPSLTLCLMAAHFIHKFQNNMTLNTLLKGIRPICLGMLMATAITMGQSVFWEHSSICWNLVIISLITGYCLFKRKFSIPHTILLAAFLGILMG</sequence>
<evidence type="ECO:0000313" key="8">
    <source>
        <dbReference type="EMBL" id="MEQ2427777.1"/>
    </source>
</evidence>